<protein>
    <recommendedName>
        <fullName evidence="1">DUF5683 domain-containing protein</fullName>
    </recommendedName>
</protein>
<accession>A0A381UG75</accession>
<evidence type="ECO:0000313" key="2">
    <source>
        <dbReference type="EMBL" id="SVA27130.1"/>
    </source>
</evidence>
<dbReference type="Pfam" id="PF18935">
    <property type="entry name" value="DUF5683"/>
    <property type="match status" value="1"/>
</dbReference>
<sequence>MIQKNIEIPLFVRFLGPFLLLALVGAETMVSDQVGSQTGNRLAVLEFASKGISAPMKTLLTEQFRETLKKLNMYEVLDQGFIDRVEIFYPGETVYGECATLRCITELGKMLGVNYLVSGTINEKNDEYFIEGRLFSIDLEMEVKGFSLQNMAAVDSVKLEMKKLAYDISGLEIPDTLSIGSVSTISSVDSLEGKKNSRIWALLPRIPGKVRSLIYSTAIPGTGQIYSKRNYTGFGIIGTEMILGGLALLAHSNYKRSWGGFESTYNSYQSETDPATLLEMRPDIINYANDTQKYNNFMKGVRNIGLAVWGMNMVHAYIVGPEDIFVETDDLSIDEYGQLQGASRMKVWDLMSGFGVRGIILRPIFKGSSLSAYDPYTDGGLLLHTPLGLHLGPVFTSLSFEMTKYSFHSPDFNDTVTGTSFSTALNLDLSSLVRFGGNQLRKYIFLGRSSYTDGKGFMIGGDIAFQFGSSPLFLALMGRANLVSLLSTGTSAWVTIGANIGLDIP</sequence>
<gene>
    <name evidence="2" type="ORF">METZ01_LOCUS79984</name>
</gene>
<feature type="domain" description="DUF5683" evidence="1">
    <location>
        <begin position="211"/>
        <end position="333"/>
    </location>
</feature>
<name>A0A381UG75_9ZZZZ</name>
<organism evidence="2">
    <name type="scientific">marine metagenome</name>
    <dbReference type="NCBI Taxonomy" id="408172"/>
    <lineage>
        <taxon>unclassified sequences</taxon>
        <taxon>metagenomes</taxon>
        <taxon>ecological metagenomes</taxon>
    </lineage>
</organism>
<reference evidence="2" key="1">
    <citation type="submission" date="2018-05" db="EMBL/GenBank/DDBJ databases">
        <authorList>
            <person name="Lanie J.A."/>
            <person name="Ng W.-L."/>
            <person name="Kazmierczak K.M."/>
            <person name="Andrzejewski T.M."/>
            <person name="Davidsen T.M."/>
            <person name="Wayne K.J."/>
            <person name="Tettelin H."/>
            <person name="Glass J.I."/>
            <person name="Rusch D."/>
            <person name="Podicherti R."/>
            <person name="Tsui H.-C.T."/>
            <person name="Winkler M.E."/>
        </authorList>
    </citation>
    <scope>NUCLEOTIDE SEQUENCE</scope>
</reference>
<dbReference type="AlphaFoldDB" id="A0A381UG75"/>
<proteinExistence type="predicted"/>
<dbReference type="EMBL" id="UINC01006374">
    <property type="protein sequence ID" value="SVA27130.1"/>
    <property type="molecule type" value="Genomic_DNA"/>
</dbReference>
<dbReference type="InterPro" id="IPR043738">
    <property type="entry name" value="DUF5683"/>
</dbReference>
<evidence type="ECO:0000259" key="1">
    <source>
        <dbReference type="Pfam" id="PF18935"/>
    </source>
</evidence>